<evidence type="ECO:0000313" key="12">
    <source>
        <dbReference type="Proteomes" id="UP000053240"/>
    </source>
</evidence>
<evidence type="ECO:0000256" key="7">
    <source>
        <dbReference type="ARBA" id="ARBA00023242"/>
    </source>
</evidence>
<dbReference type="PANTHER" id="PTHR38697">
    <property type="entry name" value="NUCLEAR PORE COMPLEX PROTEIN SIMILAR TO S. CEREVISIAE NUP2 (EUROFUNG)"/>
    <property type="match status" value="1"/>
</dbReference>
<dbReference type="GO" id="GO:0051028">
    <property type="term" value="P:mRNA transport"/>
    <property type="evidence" value="ECO:0007669"/>
    <property type="project" value="UniProtKB-KW"/>
</dbReference>
<feature type="region of interest" description="Disordered" evidence="9">
    <location>
        <begin position="605"/>
        <end position="672"/>
    </location>
</feature>
<dbReference type="GO" id="GO:0005643">
    <property type="term" value="C:nuclear pore"/>
    <property type="evidence" value="ECO:0007669"/>
    <property type="project" value="UniProtKB-SubCell"/>
</dbReference>
<gene>
    <name evidence="11" type="ORF">RR48_06698</name>
</gene>
<dbReference type="InterPro" id="IPR000156">
    <property type="entry name" value="Ran_bind_dom"/>
</dbReference>
<keyword evidence="4" id="KW-0653">Protein transport</keyword>
<keyword evidence="5" id="KW-0811">Translocation</keyword>
<keyword evidence="12" id="KW-1185">Reference proteome</keyword>
<dbReference type="InterPro" id="IPR011993">
    <property type="entry name" value="PH-like_dom_sf"/>
</dbReference>
<feature type="compositionally biased region" description="Low complexity" evidence="9">
    <location>
        <begin position="256"/>
        <end position="289"/>
    </location>
</feature>
<dbReference type="GO" id="GO:0015031">
    <property type="term" value="P:protein transport"/>
    <property type="evidence" value="ECO:0007669"/>
    <property type="project" value="UniProtKB-KW"/>
</dbReference>
<sequence>MSVKRRAAADLNHDNWDKEEKNEEIGTFKTAPGDVLEKRVFRLAKRRSQNVPGHESKKPVFSGFGGFNKAQPSSFDFLANLTKGANAPTTANSATLNVNASDMKPFGSNIFTTPTSTSATGMSFGKLVTESTSSGNPPDADSTVNENLFKAPVTSGSTTSGFNWKAPENSTLPSSIFGVASSNSNNKSLFASNATSPFQIQTTSNASQIKLDTQTQNQMPQIQASQTQAFQFKSPPAEPLQFKAPQTQSPQFKAPQTQTSQLQSSQSQSSLFQAPPTTQNQTSQSQIPSVFQTPQPQTSQFESPQSQTSLFKAPQTQSSQFQSPQSQTSLFQTPQTQTTQLQSPQSQTSLFQAPQTQTTQLQSPQSQTSLFQAPKIQTSQFQSPQSQSSLFQTPQTQTSQFQTPPGQSSLFQSQTPHFKSPQSQTSLFQTPQAQTTQSQGSQLWTQPTLPANENVTKNKTEIKTSENKTNSQNVQENKLTYYSKLKGLNVSVLEWIKKHVDETPLCILTPIFKDYEKYLVEIQNEYESSKKEEKETTSDNVSTKISEANQHPPVTVNNSVASLFAASVNAPKSIFSSAIKSTTQSPSFSFGFTSTPSTNTTSSGFTFGSSSTQSTSTTSSPFAVSTSNSMTNGQQPFSFGSGKPFSFNSNIQTQSNTENTNESAEENDEPPKVEFTPVVEENSVFDKRCKIFIKKDNNFVDKGVGTLYIKKINDSEKHQLLVRANTNLGNILLNLVLTSSIPTQRMGKNNVMLVCIPTPEAKPPPVPILIRVKTSEEADDLLNTLDKYKA</sequence>
<dbReference type="KEGG" id="pmac:106713548"/>
<evidence type="ECO:0000313" key="11">
    <source>
        <dbReference type="EMBL" id="KPJ12558.1"/>
    </source>
</evidence>
<evidence type="ECO:0000256" key="9">
    <source>
        <dbReference type="SAM" id="MobiDB-lite"/>
    </source>
</evidence>
<evidence type="ECO:0000256" key="3">
    <source>
        <dbReference type="ARBA" id="ARBA00022816"/>
    </source>
</evidence>
<dbReference type="FunCoup" id="A0A194R420">
    <property type="interactions" value="1271"/>
</dbReference>
<feature type="compositionally biased region" description="Polar residues" evidence="9">
    <location>
        <begin position="410"/>
        <end position="447"/>
    </location>
</feature>
<dbReference type="InParanoid" id="A0A194R420"/>
<evidence type="ECO:0000256" key="4">
    <source>
        <dbReference type="ARBA" id="ARBA00022927"/>
    </source>
</evidence>
<feature type="compositionally biased region" description="Basic and acidic residues" evidence="9">
    <location>
        <begin position="7"/>
        <end position="26"/>
    </location>
</feature>
<keyword evidence="8" id="KW-0175">Coiled coil</keyword>
<evidence type="ECO:0000256" key="5">
    <source>
        <dbReference type="ARBA" id="ARBA00023010"/>
    </source>
</evidence>
<keyword evidence="7" id="KW-0539">Nucleus</keyword>
<feature type="compositionally biased region" description="Polar residues" evidence="9">
    <location>
        <begin position="244"/>
        <end position="255"/>
    </location>
</feature>
<comment type="subcellular location">
    <subcellularLocation>
        <location evidence="1">Nucleus</location>
        <location evidence="1">Nuclear pore complex</location>
    </subcellularLocation>
</comment>
<feature type="region of interest" description="Disordered" evidence="9">
    <location>
        <begin position="238"/>
        <end position="447"/>
    </location>
</feature>
<feature type="compositionally biased region" description="Low complexity" evidence="9">
    <location>
        <begin position="315"/>
        <end position="409"/>
    </location>
</feature>
<name>A0A194R420_PAPMA</name>
<dbReference type="AlphaFoldDB" id="A0A194R420"/>
<feature type="compositionally biased region" description="Low complexity" evidence="9">
    <location>
        <begin position="605"/>
        <end position="622"/>
    </location>
</feature>
<accession>A0A194R420</accession>
<keyword evidence="6" id="KW-0906">Nuclear pore complex</keyword>
<proteinExistence type="predicted"/>
<dbReference type="PANTHER" id="PTHR38697:SF1">
    <property type="entry name" value="NUCLEAR PORE COMPLEX PROTEIN SIMILAR TO S. CEREVISIAE NUP2 (EUROFUNG)"/>
    <property type="match status" value="1"/>
</dbReference>
<dbReference type="Pfam" id="PF08911">
    <property type="entry name" value="NUP50"/>
    <property type="match status" value="1"/>
</dbReference>
<dbReference type="SMART" id="SM00160">
    <property type="entry name" value="RanBD"/>
    <property type="match status" value="1"/>
</dbReference>
<dbReference type="Pfam" id="PF00638">
    <property type="entry name" value="Ran_BP1"/>
    <property type="match status" value="1"/>
</dbReference>
<evidence type="ECO:0000256" key="8">
    <source>
        <dbReference type="SAM" id="Coils"/>
    </source>
</evidence>
<dbReference type="InterPro" id="IPR015007">
    <property type="entry name" value="NUP2/50/61"/>
</dbReference>
<dbReference type="CDD" id="cd13170">
    <property type="entry name" value="RanBD_NUP50"/>
    <property type="match status" value="1"/>
</dbReference>
<protein>
    <submittedName>
        <fullName evidence="11">Nuclear pore complex protein Nup50</fullName>
    </submittedName>
</protein>
<feature type="region of interest" description="Disordered" evidence="9">
    <location>
        <begin position="1"/>
        <end position="30"/>
    </location>
</feature>
<feature type="domain" description="RanBD1" evidence="10">
    <location>
        <begin position="680"/>
        <end position="790"/>
    </location>
</feature>
<keyword evidence="3" id="KW-0509">mRNA transport</keyword>
<feature type="compositionally biased region" description="Polar residues" evidence="9">
    <location>
        <begin position="290"/>
        <end position="310"/>
    </location>
</feature>
<organism evidence="11 12">
    <name type="scientific">Papilio machaon</name>
    <name type="common">Old World swallowtail butterfly</name>
    <dbReference type="NCBI Taxonomy" id="76193"/>
    <lineage>
        <taxon>Eukaryota</taxon>
        <taxon>Metazoa</taxon>
        <taxon>Ecdysozoa</taxon>
        <taxon>Arthropoda</taxon>
        <taxon>Hexapoda</taxon>
        <taxon>Insecta</taxon>
        <taxon>Pterygota</taxon>
        <taxon>Neoptera</taxon>
        <taxon>Endopterygota</taxon>
        <taxon>Lepidoptera</taxon>
        <taxon>Glossata</taxon>
        <taxon>Ditrysia</taxon>
        <taxon>Papilionoidea</taxon>
        <taxon>Papilionidae</taxon>
        <taxon>Papilioninae</taxon>
        <taxon>Papilio</taxon>
    </lineage>
</organism>
<evidence type="ECO:0000256" key="2">
    <source>
        <dbReference type="ARBA" id="ARBA00022448"/>
    </source>
</evidence>
<feature type="compositionally biased region" description="Polar residues" evidence="9">
    <location>
        <begin position="623"/>
        <end position="635"/>
    </location>
</feature>
<reference evidence="11 12" key="1">
    <citation type="journal article" date="2015" name="Nat. Commun.">
        <title>Outbred genome sequencing and CRISPR/Cas9 gene editing in butterflies.</title>
        <authorList>
            <person name="Li X."/>
            <person name="Fan D."/>
            <person name="Zhang W."/>
            <person name="Liu G."/>
            <person name="Zhang L."/>
            <person name="Zhao L."/>
            <person name="Fang X."/>
            <person name="Chen L."/>
            <person name="Dong Y."/>
            <person name="Chen Y."/>
            <person name="Ding Y."/>
            <person name="Zhao R."/>
            <person name="Feng M."/>
            <person name="Zhu Y."/>
            <person name="Feng Y."/>
            <person name="Jiang X."/>
            <person name="Zhu D."/>
            <person name="Xiang H."/>
            <person name="Feng X."/>
            <person name="Li S."/>
            <person name="Wang J."/>
            <person name="Zhang G."/>
            <person name="Kronforst M.R."/>
            <person name="Wang W."/>
        </authorList>
    </citation>
    <scope>NUCLEOTIDE SEQUENCE [LARGE SCALE GENOMIC DNA]</scope>
    <source>
        <strain evidence="11">Ya'a_city_454_Pm</strain>
        <tissue evidence="11">Whole body</tissue>
    </source>
</reference>
<dbReference type="Gene3D" id="2.30.29.30">
    <property type="entry name" value="Pleckstrin-homology domain (PH domain)/Phosphotyrosine-binding domain (PTB)"/>
    <property type="match status" value="1"/>
</dbReference>
<dbReference type="Proteomes" id="UP000053240">
    <property type="component" value="Unassembled WGS sequence"/>
</dbReference>
<dbReference type="PROSITE" id="PS50196">
    <property type="entry name" value="RANBD1"/>
    <property type="match status" value="1"/>
</dbReference>
<feature type="compositionally biased region" description="Low complexity" evidence="9">
    <location>
        <begin position="636"/>
        <end position="662"/>
    </location>
</feature>
<dbReference type="OrthoDB" id="10062131at2759"/>
<evidence type="ECO:0000256" key="6">
    <source>
        <dbReference type="ARBA" id="ARBA00023132"/>
    </source>
</evidence>
<dbReference type="SUPFAM" id="SSF50729">
    <property type="entry name" value="PH domain-like"/>
    <property type="match status" value="1"/>
</dbReference>
<evidence type="ECO:0000259" key="10">
    <source>
        <dbReference type="PROSITE" id="PS50196"/>
    </source>
</evidence>
<keyword evidence="2" id="KW-0813">Transport</keyword>
<dbReference type="InterPro" id="IPR053074">
    <property type="entry name" value="NPC_Nucleoporin"/>
</dbReference>
<evidence type="ECO:0000256" key="1">
    <source>
        <dbReference type="ARBA" id="ARBA00004567"/>
    </source>
</evidence>
<dbReference type="EMBL" id="KQ460761">
    <property type="protein sequence ID" value="KPJ12558.1"/>
    <property type="molecule type" value="Genomic_DNA"/>
</dbReference>
<dbReference type="STRING" id="76193.A0A194R420"/>
<feature type="coiled-coil region" evidence="8">
    <location>
        <begin position="512"/>
        <end position="539"/>
    </location>
</feature>